<evidence type="ECO:0000313" key="3">
    <source>
        <dbReference type="Proteomes" id="UP001516400"/>
    </source>
</evidence>
<dbReference type="AlphaFoldDB" id="A0ABD2N3P8"/>
<name>A0ABD2N3P8_9CUCU</name>
<feature type="compositionally biased region" description="Basic and acidic residues" evidence="1">
    <location>
        <begin position="44"/>
        <end position="61"/>
    </location>
</feature>
<accession>A0ABD2N3P8</accession>
<feature type="region of interest" description="Disordered" evidence="1">
    <location>
        <begin position="140"/>
        <end position="165"/>
    </location>
</feature>
<comment type="caution">
    <text evidence="2">The sequence shown here is derived from an EMBL/GenBank/DDBJ whole genome shotgun (WGS) entry which is preliminary data.</text>
</comment>
<dbReference type="EMBL" id="JABFTP020000062">
    <property type="protein sequence ID" value="KAL3273318.1"/>
    <property type="molecule type" value="Genomic_DNA"/>
</dbReference>
<evidence type="ECO:0000313" key="2">
    <source>
        <dbReference type="EMBL" id="KAL3273318.1"/>
    </source>
</evidence>
<evidence type="ECO:0000256" key="1">
    <source>
        <dbReference type="SAM" id="MobiDB-lite"/>
    </source>
</evidence>
<keyword evidence="3" id="KW-1185">Reference proteome</keyword>
<organism evidence="2 3">
    <name type="scientific">Cryptolaemus montrouzieri</name>
    <dbReference type="NCBI Taxonomy" id="559131"/>
    <lineage>
        <taxon>Eukaryota</taxon>
        <taxon>Metazoa</taxon>
        <taxon>Ecdysozoa</taxon>
        <taxon>Arthropoda</taxon>
        <taxon>Hexapoda</taxon>
        <taxon>Insecta</taxon>
        <taxon>Pterygota</taxon>
        <taxon>Neoptera</taxon>
        <taxon>Endopterygota</taxon>
        <taxon>Coleoptera</taxon>
        <taxon>Polyphaga</taxon>
        <taxon>Cucujiformia</taxon>
        <taxon>Coccinelloidea</taxon>
        <taxon>Coccinellidae</taxon>
        <taxon>Scymninae</taxon>
        <taxon>Scymnini</taxon>
        <taxon>Cryptolaemus</taxon>
    </lineage>
</organism>
<feature type="region of interest" description="Disordered" evidence="1">
    <location>
        <begin position="44"/>
        <end position="68"/>
    </location>
</feature>
<proteinExistence type="predicted"/>
<gene>
    <name evidence="2" type="ORF">HHI36_014767</name>
</gene>
<dbReference type="Proteomes" id="UP001516400">
    <property type="component" value="Unassembled WGS sequence"/>
</dbReference>
<sequence>MKQLEDEFIQKETQLEDKVAKKEQSIRDLKLKLIESEKQLKALRNKNEKMKTEQRNKDTIFKENQTSGTLNPNIEETIVFLKEKLENQKRSIEDHARHLAHRSYQSEAMLADIEERKIKSLETLYPQKNIEREHRENTPIENIEAPKSNKTTYSRELRTPSSSGSVQQLQIPSLTVLETGTQTKFNWNADEKQFVEINRKKSISVRESVNDNTNATPALECIRLEQLM</sequence>
<reference evidence="2 3" key="1">
    <citation type="journal article" date="2021" name="BMC Biol.">
        <title>Horizontally acquired antibacterial genes associated with adaptive radiation of ladybird beetles.</title>
        <authorList>
            <person name="Li H.S."/>
            <person name="Tang X.F."/>
            <person name="Huang Y.H."/>
            <person name="Xu Z.Y."/>
            <person name="Chen M.L."/>
            <person name="Du X.Y."/>
            <person name="Qiu B.Y."/>
            <person name="Chen P.T."/>
            <person name="Zhang W."/>
            <person name="Slipinski A."/>
            <person name="Escalona H.E."/>
            <person name="Waterhouse R.M."/>
            <person name="Zwick A."/>
            <person name="Pang H."/>
        </authorList>
    </citation>
    <scope>NUCLEOTIDE SEQUENCE [LARGE SCALE GENOMIC DNA]</scope>
    <source>
        <strain evidence="2">SYSU2018</strain>
    </source>
</reference>
<protein>
    <submittedName>
        <fullName evidence="2">Uncharacterized protein</fullName>
    </submittedName>
</protein>